<feature type="transmembrane region" description="Helical" evidence="8">
    <location>
        <begin position="374"/>
        <end position="393"/>
    </location>
</feature>
<feature type="transmembrane region" description="Helical" evidence="8">
    <location>
        <begin position="178"/>
        <end position="201"/>
    </location>
</feature>
<protein>
    <submittedName>
        <fullName evidence="10">Type II secretion system protein</fullName>
    </submittedName>
</protein>
<dbReference type="PRINTS" id="PR00812">
    <property type="entry name" value="BCTERIALGSPF"/>
</dbReference>
<evidence type="ECO:0000313" key="11">
    <source>
        <dbReference type="Proteomes" id="UP000001887"/>
    </source>
</evidence>
<dbReference type="FunFam" id="1.20.81.30:FF:000001">
    <property type="entry name" value="Type II secretion system protein F"/>
    <property type="match status" value="1"/>
</dbReference>
<dbReference type="OrthoDB" id="9805682at2"/>
<keyword evidence="6 8" id="KW-1133">Transmembrane helix</keyword>
<dbReference type="KEGG" id="psl:Psta_0535"/>
<comment type="subcellular location">
    <subcellularLocation>
        <location evidence="1">Cell inner membrane</location>
        <topology evidence="1">Multi-pass membrane protein</topology>
    </subcellularLocation>
</comment>
<keyword evidence="11" id="KW-1185">Reference proteome</keyword>
<evidence type="ECO:0000256" key="4">
    <source>
        <dbReference type="ARBA" id="ARBA00022519"/>
    </source>
</evidence>
<dbReference type="InterPro" id="IPR018076">
    <property type="entry name" value="T2SS_GspF_dom"/>
</dbReference>
<feature type="domain" description="Type II secretion system protein GspF" evidence="9">
    <location>
        <begin position="394"/>
        <end position="465"/>
    </location>
</feature>
<dbReference type="GO" id="GO:0005886">
    <property type="term" value="C:plasma membrane"/>
    <property type="evidence" value="ECO:0007669"/>
    <property type="project" value="UniProtKB-SubCell"/>
</dbReference>
<feature type="domain" description="Type II secretion system protein GspF" evidence="9">
    <location>
        <begin position="284"/>
        <end position="349"/>
    </location>
</feature>
<evidence type="ECO:0000256" key="5">
    <source>
        <dbReference type="ARBA" id="ARBA00022692"/>
    </source>
</evidence>
<evidence type="ECO:0000259" key="9">
    <source>
        <dbReference type="Pfam" id="PF00482"/>
    </source>
</evidence>
<feature type="transmembrane region" description="Helical" evidence="8">
    <location>
        <begin position="446"/>
        <end position="470"/>
    </location>
</feature>
<accession>D2R474</accession>
<dbReference type="AlphaFoldDB" id="D2R474"/>
<evidence type="ECO:0000256" key="6">
    <source>
        <dbReference type="ARBA" id="ARBA00022989"/>
    </source>
</evidence>
<dbReference type="InterPro" id="IPR042094">
    <property type="entry name" value="T2SS_GspF_sf"/>
</dbReference>
<dbReference type="Pfam" id="PF00482">
    <property type="entry name" value="T2SSF"/>
    <property type="match status" value="3"/>
</dbReference>
<evidence type="ECO:0000256" key="7">
    <source>
        <dbReference type="ARBA" id="ARBA00023136"/>
    </source>
</evidence>
<evidence type="ECO:0000256" key="2">
    <source>
        <dbReference type="ARBA" id="ARBA00005745"/>
    </source>
</evidence>
<comment type="similarity">
    <text evidence="2">Belongs to the GSP F family.</text>
</comment>
<evidence type="ECO:0000256" key="8">
    <source>
        <dbReference type="SAM" id="Phobius"/>
    </source>
</evidence>
<feature type="transmembrane region" description="Helical" evidence="8">
    <location>
        <begin position="347"/>
        <end position="368"/>
    </location>
</feature>
<dbReference type="Proteomes" id="UP000001887">
    <property type="component" value="Chromosome"/>
</dbReference>
<feature type="transmembrane region" description="Helical" evidence="8">
    <location>
        <begin position="232"/>
        <end position="251"/>
    </location>
</feature>
<dbReference type="HOGENOM" id="CLU_035032_2_1_0"/>
<dbReference type="InterPro" id="IPR003004">
    <property type="entry name" value="GspF/PilC"/>
</dbReference>
<dbReference type="STRING" id="530564.Psta_0535"/>
<proteinExistence type="inferred from homology"/>
<dbReference type="Gene3D" id="1.20.81.30">
    <property type="entry name" value="Type II secretion system (T2SS), domain F"/>
    <property type="match status" value="2"/>
</dbReference>
<evidence type="ECO:0000256" key="1">
    <source>
        <dbReference type="ARBA" id="ARBA00004429"/>
    </source>
</evidence>
<sequence length="474" mass="51709">MPTYQFEAMDATGQEIRDVIDAATEEEAQNTIRQMGYFVTKIAVKKGGTGPGGKGAGPGSKKKRSFAFGGASSKQLSLFTKQLSILQDAGLPILRSLRILELQSKPGALKNALMDVGDEIESGSTLSEAMAKSPKVFSRLYINMIKAGEAGGALEVILRRLSEFLERSESLKRKVKGAMIYPVVVVLVAISILVFIMLKIVPVFKKMFDEFGLKLPAATELLINISNWVVNYGWFSIPLIPVVVYIFVMLLRKFKHGRMGFDMFVLKLPIMGMLIEKNTMARTTRTLGTLVASGVPILEGLNITRETAGNALFERLYGKVSDAIREGETIAKPLAANSRPGFHPVALFLWVLLGASVPLGIMCMPGMIKSVGLQPLLYGALLGVMAGGIYYFLRMNHRIVDELVVNMVDVGEETGELDTMLYKVADVFDEEVSTLTDGLMKLIEPLLIVFLGGAVGFIVISLFMPLISLIQGLT</sequence>
<dbReference type="eggNOG" id="COG1459">
    <property type="taxonomic scope" value="Bacteria"/>
</dbReference>
<evidence type="ECO:0000313" key="10">
    <source>
        <dbReference type="EMBL" id="ADB15222.1"/>
    </source>
</evidence>
<reference evidence="10 11" key="1">
    <citation type="journal article" date="2009" name="Stand. Genomic Sci.">
        <title>Complete genome sequence of Pirellula staleyi type strain (ATCC 27377).</title>
        <authorList>
            <person name="Clum A."/>
            <person name="Tindall B.J."/>
            <person name="Sikorski J."/>
            <person name="Ivanova N."/>
            <person name="Mavrommatis K."/>
            <person name="Lucas S."/>
            <person name="Glavina del Rio T."/>
            <person name="Nolan M."/>
            <person name="Chen F."/>
            <person name="Tice H."/>
            <person name="Pitluck S."/>
            <person name="Cheng J.F."/>
            <person name="Chertkov O."/>
            <person name="Brettin T."/>
            <person name="Han C."/>
            <person name="Detter J.C."/>
            <person name="Kuske C."/>
            <person name="Bruce D."/>
            <person name="Goodwin L."/>
            <person name="Ovchinikova G."/>
            <person name="Pati A."/>
            <person name="Mikhailova N."/>
            <person name="Chen A."/>
            <person name="Palaniappan K."/>
            <person name="Land M."/>
            <person name="Hauser L."/>
            <person name="Chang Y.J."/>
            <person name="Jeffries C.D."/>
            <person name="Chain P."/>
            <person name="Rohde M."/>
            <person name="Goker M."/>
            <person name="Bristow J."/>
            <person name="Eisen J.A."/>
            <person name="Markowitz V."/>
            <person name="Hugenholtz P."/>
            <person name="Kyrpides N.C."/>
            <person name="Klenk H.P."/>
            <person name="Lapidus A."/>
        </authorList>
    </citation>
    <scope>NUCLEOTIDE SEQUENCE [LARGE SCALE GENOMIC DNA]</scope>
    <source>
        <strain evidence="11">ATCC 27377 / DSM 6068 / ICPB 4128</strain>
    </source>
</reference>
<keyword evidence="3" id="KW-1003">Cell membrane</keyword>
<name>D2R474_PIRSD</name>
<dbReference type="EMBL" id="CP001848">
    <property type="protein sequence ID" value="ADB15222.1"/>
    <property type="molecule type" value="Genomic_DNA"/>
</dbReference>
<gene>
    <name evidence="10" type="ordered locus">Psta_0535</name>
</gene>
<dbReference type="PANTHER" id="PTHR30012">
    <property type="entry name" value="GENERAL SECRETION PATHWAY PROTEIN"/>
    <property type="match status" value="1"/>
</dbReference>
<keyword evidence="7 8" id="KW-0472">Membrane</keyword>
<dbReference type="PANTHER" id="PTHR30012:SF0">
    <property type="entry name" value="TYPE II SECRETION SYSTEM PROTEIN F-RELATED"/>
    <property type="match status" value="1"/>
</dbReference>
<organism evidence="10 11">
    <name type="scientific">Pirellula staleyi (strain ATCC 27377 / DSM 6068 / ICPB 4128)</name>
    <name type="common">Pirella staleyi</name>
    <dbReference type="NCBI Taxonomy" id="530564"/>
    <lineage>
        <taxon>Bacteria</taxon>
        <taxon>Pseudomonadati</taxon>
        <taxon>Planctomycetota</taxon>
        <taxon>Planctomycetia</taxon>
        <taxon>Pirellulales</taxon>
        <taxon>Pirellulaceae</taxon>
        <taxon>Pirellula</taxon>
    </lineage>
</organism>
<evidence type="ECO:0000256" key="3">
    <source>
        <dbReference type="ARBA" id="ARBA00022475"/>
    </source>
</evidence>
<keyword evidence="4" id="KW-0997">Cell inner membrane</keyword>
<feature type="domain" description="Type II secretion system protein GspF" evidence="9">
    <location>
        <begin position="79"/>
        <end position="202"/>
    </location>
</feature>
<keyword evidence="5 8" id="KW-0812">Transmembrane</keyword>